<dbReference type="SUPFAM" id="SSF47384">
    <property type="entry name" value="Homodimeric domain of signal transducing histidine kinase"/>
    <property type="match status" value="1"/>
</dbReference>
<dbReference type="Gene3D" id="1.10.287.130">
    <property type="match status" value="1"/>
</dbReference>
<dbReference type="RefSeq" id="WP_380024736.1">
    <property type="nucleotide sequence ID" value="NZ_JBHSHC010000033.1"/>
</dbReference>
<dbReference type="Pfam" id="PF13188">
    <property type="entry name" value="PAS_8"/>
    <property type="match status" value="1"/>
</dbReference>
<evidence type="ECO:0000256" key="3">
    <source>
        <dbReference type="ARBA" id="ARBA00022553"/>
    </source>
</evidence>
<dbReference type="Pfam" id="PF02518">
    <property type="entry name" value="HATPase_c"/>
    <property type="match status" value="1"/>
</dbReference>
<keyword evidence="5" id="KW-0547">Nucleotide-binding</keyword>
<dbReference type="NCBIfam" id="TIGR00229">
    <property type="entry name" value="sensory_box"/>
    <property type="match status" value="2"/>
</dbReference>
<evidence type="ECO:0000256" key="10">
    <source>
        <dbReference type="SAM" id="Phobius"/>
    </source>
</evidence>
<dbReference type="SMART" id="SM00091">
    <property type="entry name" value="PAS"/>
    <property type="match status" value="2"/>
</dbReference>
<dbReference type="InterPro" id="IPR013767">
    <property type="entry name" value="PAS_fold"/>
</dbReference>
<accession>A0ABV9Q2G1</accession>
<evidence type="ECO:0000256" key="6">
    <source>
        <dbReference type="ARBA" id="ARBA00022777"/>
    </source>
</evidence>
<keyword evidence="3" id="KW-0597">Phosphoprotein</keyword>
<sequence length="742" mass="83834">MRLFSEKLLLRVFILVGFTIAALYFVEALVSDRNLILNQTRETLFHVSVAAEDKLQGRTFHDLLSEAKMDFYPRDYQLNYLHKQLQPLAETLSINGVSVAFYDAERDSVLAYGQAKLTKDEIVKPLPPDHPSRNVLNTKLSSFQFVESPWRGPCYLLTVPLIKNGHLFGLLGVSIPEDMVKSKIRENSMQHLKWASISVSVWILLLVLFYYSRQLALQRYSLKPGTELLKFDDDEMTDLLDHSGNIPPSIRPFLESTSMYRQLVKRVLDHSSSGVAILNDKREFVYLNPKLQELTGYTVQELNELPIQKRCLLYQPQAGSPTLSGLLYSEAPMEIQAEYILHTKLHSSIPVELRAFNMLSKDRLEGIVISIYDLRDYHQFRRLQTQTALLLEALNEGVLILHENGTIAYMNHAFERILSISRSEWVGRQIFESSMEESVCEDLRLVLSGRSSRAHAMPKEFLNRQMSHFSLDVLSLVNPHSTMKGALLIGRDLSTEWQWSELSKRTDLVQSLSQMAASMAHEVRNPLTSIKGFLQLLSKGQPDPDKLQMYVQVMMEELERAHGIITEYLNLSRKNLDTQQPTSLLKLLDDIRILMESEAVLRGVNLHFYLTDETILCDQTKIKQVIINLVRNALEATARGGSVTVSIRISQAERTVVIQVADTGCGIADETLPHIFTPFYTTKKGGTGLGLPVCKQIIEEHGGTIQASSKEGEGSTFTIHLPLPHTKGSDGQVPLPHLDAPA</sequence>
<dbReference type="Gene3D" id="3.30.565.10">
    <property type="entry name" value="Histidine kinase-like ATPase, C-terminal domain"/>
    <property type="match status" value="1"/>
</dbReference>
<dbReference type="InterPro" id="IPR035965">
    <property type="entry name" value="PAS-like_dom_sf"/>
</dbReference>
<dbReference type="Pfam" id="PF00989">
    <property type="entry name" value="PAS"/>
    <property type="match status" value="1"/>
</dbReference>
<dbReference type="InterPro" id="IPR003594">
    <property type="entry name" value="HATPase_dom"/>
</dbReference>
<dbReference type="SMART" id="SM00388">
    <property type="entry name" value="HisKA"/>
    <property type="match status" value="1"/>
</dbReference>
<dbReference type="PRINTS" id="PR00344">
    <property type="entry name" value="BCTRLSENSOR"/>
</dbReference>
<evidence type="ECO:0000256" key="4">
    <source>
        <dbReference type="ARBA" id="ARBA00022679"/>
    </source>
</evidence>
<evidence type="ECO:0000313" key="13">
    <source>
        <dbReference type="EMBL" id="MFC4766842.1"/>
    </source>
</evidence>
<name>A0ABV9Q2G1_9BACL</name>
<dbReference type="PANTHER" id="PTHR43711">
    <property type="entry name" value="TWO-COMPONENT HISTIDINE KINASE"/>
    <property type="match status" value="1"/>
</dbReference>
<organism evidence="13 14">
    <name type="scientific">Effusibacillus consociatus</name>
    <dbReference type="NCBI Taxonomy" id="1117041"/>
    <lineage>
        <taxon>Bacteria</taxon>
        <taxon>Bacillati</taxon>
        <taxon>Bacillota</taxon>
        <taxon>Bacilli</taxon>
        <taxon>Bacillales</taxon>
        <taxon>Alicyclobacillaceae</taxon>
        <taxon>Effusibacillus</taxon>
    </lineage>
</organism>
<comment type="catalytic activity">
    <reaction evidence="1">
        <text>ATP + protein L-histidine = ADP + protein N-phospho-L-histidine.</text>
        <dbReference type="EC" id="2.7.13.3"/>
    </reaction>
</comment>
<evidence type="ECO:0000256" key="2">
    <source>
        <dbReference type="ARBA" id="ARBA00012438"/>
    </source>
</evidence>
<dbReference type="Gene3D" id="3.30.450.20">
    <property type="entry name" value="PAS domain"/>
    <property type="match status" value="2"/>
</dbReference>
<keyword evidence="10" id="KW-1133">Transmembrane helix</keyword>
<dbReference type="CDD" id="cd00130">
    <property type="entry name" value="PAS"/>
    <property type="match status" value="2"/>
</dbReference>
<evidence type="ECO:0000256" key="5">
    <source>
        <dbReference type="ARBA" id="ARBA00022741"/>
    </source>
</evidence>
<dbReference type="EC" id="2.7.13.3" evidence="2"/>
<gene>
    <name evidence="13" type="ORF">ACFO8Q_05605</name>
</gene>
<dbReference type="PANTHER" id="PTHR43711:SF31">
    <property type="entry name" value="HISTIDINE KINASE"/>
    <property type="match status" value="1"/>
</dbReference>
<dbReference type="EMBL" id="JBHSHC010000033">
    <property type="protein sequence ID" value="MFC4766842.1"/>
    <property type="molecule type" value="Genomic_DNA"/>
</dbReference>
<dbReference type="InterPro" id="IPR050736">
    <property type="entry name" value="Sensor_HK_Regulatory"/>
</dbReference>
<dbReference type="SUPFAM" id="SSF55785">
    <property type="entry name" value="PYP-like sensor domain (PAS domain)"/>
    <property type="match status" value="2"/>
</dbReference>
<dbReference type="PROSITE" id="PS50112">
    <property type="entry name" value="PAS"/>
    <property type="match status" value="2"/>
</dbReference>
<dbReference type="InterPro" id="IPR000014">
    <property type="entry name" value="PAS"/>
</dbReference>
<proteinExistence type="predicted"/>
<dbReference type="SMART" id="SM00387">
    <property type="entry name" value="HATPase_c"/>
    <property type="match status" value="1"/>
</dbReference>
<keyword evidence="8" id="KW-0902">Two-component regulatory system</keyword>
<feature type="domain" description="PAS" evidence="12">
    <location>
        <begin position="260"/>
        <end position="302"/>
    </location>
</feature>
<dbReference type="InterPro" id="IPR036097">
    <property type="entry name" value="HisK_dim/P_sf"/>
</dbReference>
<evidence type="ECO:0000256" key="7">
    <source>
        <dbReference type="ARBA" id="ARBA00022840"/>
    </source>
</evidence>
<evidence type="ECO:0000256" key="8">
    <source>
        <dbReference type="ARBA" id="ARBA00023012"/>
    </source>
</evidence>
<feature type="domain" description="PAS" evidence="12">
    <location>
        <begin position="383"/>
        <end position="431"/>
    </location>
</feature>
<keyword evidence="10" id="KW-0812">Transmembrane</keyword>
<feature type="domain" description="Histidine kinase" evidence="11">
    <location>
        <begin position="518"/>
        <end position="725"/>
    </location>
</feature>
<dbReference type="InterPro" id="IPR003661">
    <property type="entry name" value="HisK_dim/P_dom"/>
</dbReference>
<dbReference type="InterPro" id="IPR004358">
    <property type="entry name" value="Sig_transdc_His_kin-like_C"/>
</dbReference>
<feature type="transmembrane region" description="Helical" evidence="10">
    <location>
        <begin position="12"/>
        <end position="30"/>
    </location>
</feature>
<keyword evidence="7 13" id="KW-0067">ATP-binding</keyword>
<reference evidence="14" key="1">
    <citation type="journal article" date="2019" name="Int. J. Syst. Evol. Microbiol.">
        <title>The Global Catalogue of Microorganisms (GCM) 10K type strain sequencing project: providing services to taxonomists for standard genome sequencing and annotation.</title>
        <authorList>
            <consortium name="The Broad Institute Genomics Platform"/>
            <consortium name="The Broad Institute Genome Sequencing Center for Infectious Disease"/>
            <person name="Wu L."/>
            <person name="Ma J."/>
        </authorList>
    </citation>
    <scope>NUCLEOTIDE SEQUENCE [LARGE SCALE GENOMIC DNA]</scope>
    <source>
        <strain evidence="14">WYCCWR 12678</strain>
    </source>
</reference>
<evidence type="ECO:0000259" key="12">
    <source>
        <dbReference type="PROSITE" id="PS50112"/>
    </source>
</evidence>
<feature type="region of interest" description="Disordered" evidence="9">
    <location>
        <begin position="716"/>
        <end position="742"/>
    </location>
</feature>
<dbReference type="PROSITE" id="PS50109">
    <property type="entry name" value="HIS_KIN"/>
    <property type="match status" value="1"/>
</dbReference>
<dbReference type="Pfam" id="PF00512">
    <property type="entry name" value="HisKA"/>
    <property type="match status" value="1"/>
</dbReference>
<dbReference type="CDD" id="cd00082">
    <property type="entry name" value="HisKA"/>
    <property type="match status" value="1"/>
</dbReference>
<evidence type="ECO:0000256" key="1">
    <source>
        <dbReference type="ARBA" id="ARBA00000085"/>
    </source>
</evidence>
<keyword evidence="6" id="KW-0418">Kinase</keyword>
<dbReference type="Proteomes" id="UP001596002">
    <property type="component" value="Unassembled WGS sequence"/>
</dbReference>
<protein>
    <recommendedName>
        <fullName evidence="2">histidine kinase</fullName>
        <ecNumber evidence="2">2.7.13.3</ecNumber>
    </recommendedName>
</protein>
<keyword evidence="10" id="KW-0472">Membrane</keyword>
<evidence type="ECO:0000313" key="14">
    <source>
        <dbReference type="Proteomes" id="UP001596002"/>
    </source>
</evidence>
<keyword evidence="4" id="KW-0808">Transferase</keyword>
<evidence type="ECO:0000259" key="11">
    <source>
        <dbReference type="PROSITE" id="PS50109"/>
    </source>
</evidence>
<dbReference type="GO" id="GO:0005524">
    <property type="term" value="F:ATP binding"/>
    <property type="evidence" value="ECO:0007669"/>
    <property type="project" value="UniProtKB-KW"/>
</dbReference>
<evidence type="ECO:0000256" key="9">
    <source>
        <dbReference type="SAM" id="MobiDB-lite"/>
    </source>
</evidence>
<dbReference type="InterPro" id="IPR005467">
    <property type="entry name" value="His_kinase_dom"/>
</dbReference>
<dbReference type="CDD" id="cd00075">
    <property type="entry name" value="HATPase"/>
    <property type="match status" value="1"/>
</dbReference>
<comment type="caution">
    <text evidence="13">The sequence shown here is derived from an EMBL/GenBank/DDBJ whole genome shotgun (WGS) entry which is preliminary data.</text>
</comment>
<dbReference type="InterPro" id="IPR036890">
    <property type="entry name" value="HATPase_C_sf"/>
</dbReference>
<dbReference type="SUPFAM" id="SSF55874">
    <property type="entry name" value="ATPase domain of HSP90 chaperone/DNA topoisomerase II/histidine kinase"/>
    <property type="match status" value="1"/>
</dbReference>
<keyword evidence="14" id="KW-1185">Reference proteome</keyword>